<accession>A0A0F9SEK0</accession>
<dbReference type="GO" id="GO:0005524">
    <property type="term" value="F:ATP binding"/>
    <property type="evidence" value="ECO:0007669"/>
    <property type="project" value="InterPro"/>
</dbReference>
<comment type="caution">
    <text evidence="1">The sequence shown here is derived from an EMBL/GenBank/DDBJ whole genome shotgun (WGS) entry which is preliminary data.</text>
</comment>
<dbReference type="Pfam" id="PF03702">
    <property type="entry name" value="AnmK"/>
    <property type="match status" value="1"/>
</dbReference>
<name>A0A0F9SEK0_9ZZZZ</name>
<dbReference type="PANTHER" id="PTHR30605">
    <property type="entry name" value="ANHYDRO-N-ACETYLMURAMIC ACID KINASE"/>
    <property type="match status" value="1"/>
</dbReference>
<dbReference type="CDD" id="cd24050">
    <property type="entry name" value="ASKHA_NBD_ANMK"/>
    <property type="match status" value="1"/>
</dbReference>
<evidence type="ECO:0008006" key="2">
    <source>
        <dbReference type="Google" id="ProtNLM"/>
    </source>
</evidence>
<dbReference type="PANTHER" id="PTHR30605:SF0">
    <property type="entry name" value="ANHYDRO-N-ACETYLMURAMIC ACID KINASE"/>
    <property type="match status" value="1"/>
</dbReference>
<dbReference type="SUPFAM" id="SSF53067">
    <property type="entry name" value="Actin-like ATPase domain"/>
    <property type="match status" value="1"/>
</dbReference>
<dbReference type="Gene3D" id="3.30.420.40">
    <property type="match status" value="2"/>
</dbReference>
<gene>
    <name evidence="1" type="ORF">LCGC14_0462970</name>
</gene>
<organism evidence="1">
    <name type="scientific">marine sediment metagenome</name>
    <dbReference type="NCBI Taxonomy" id="412755"/>
    <lineage>
        <taxon>unclassified sequences</taxon>
        <taxon>metagenomes</taxon>
        <taxon>ecological metagenomes</taxon>
    </lineage>
</organism>
<dbReference type="NCBIfam" id="NF007139">
    <property type="entry name" value="PRK09585.1-3"/>
    <property type="match status" value="1"/>
</dbReference>
<evidence type="ECO:0000313" key="1">
    <source>
        <dbReference type="EMBL" id="KKN67265.1"/>
    </source>
</evidence>
<dbReference type="GO" id="GO:0009254">
    <property type="term" value="P:peptidoglycan turnover"/>
    <property type="evidence" value="ECO:0007669"/>
    <property type="project" value="InterPro"/>
</dbReference>
<reference evidence="1" key="1">
    <citation type="journal article" date="2015" name="Nature">
        <title>Complex archaea that bridge the gap between prokaryotes and eukaryotes.</title>
        <authorList>
            <person name="Spang A."/>
            <person name="Saw J.H."/>
            <person name="Jorgensen S.L."/>
            <person name="Zaremba-Niedzwiedzka K."/>
            <person name="Martijn J."/>
            <person name="Lind A.E."/>
            <person name="van Eijk R."/>
            <person name="Schleper C."/>
            <person name="Guy L."/>
            <person name="Ettema T.J."/>
        </authorList>
    </citation>
    <scope>NUCLEOTIDE SEQUENCE</scope>
</reference>
<dbReference type="AlphaFoldDB" id="A0A0F9SEK0"/>
<protein>
    <recommendedName>
        <fullName evidence="2">Anhydro-N-acetylmuramic acid kinase</fullName>
    </recommendedName>
</protein>
<dbReference type="InterPro" id="IPR043129">
    <property type="entry name" value="ATPase_NBD"/>
</dbReference>
<sequence length="368" mass="39718">MCALYIGIMSGTSLDGIDIALSRFNPELQHADCLDALCLSIPDDLKEQLLSLCTPAGNELVRAGQAGNRWASIAADGVQQLLQRNRLTPSDICAIGSHGQTIRHHPELGFSTQIGAPALLAERSGINVISDFRSRDLAAGGEGAPLVPAFHNWLLSDPKQTRTLINIGGFANLTIMRPNQPPEGFDSGPGNALMDSWIKQHKGVEFDQSGDWARQGQVIPELLQAALSDPYFSRMGPKSTGREHFNPIWLNGYLNRLQNTALAVDVQATLLTLTAQSIADSVKRAASDSTAVYICGGGARNTLLLEQLQSLLAQQKVETTQVLGVDPDWMEAIAFAWLAWRFEERLASNLPSVTGAKGERVLGALYPA</sequence>
<dbReference type="HAMAP" id="MF_01270">
    <property type="entry name" value="AnhMurNAc_kinase"/>
    <property type="match status" value="1"/>
</dbReference>
<dbReference type="GO" id="GO:0006040">
    <property type="term" value="P:amino sugar metabolic process"/>
    <property type="evidence" value="ECO:0007669"/>
    <property type="project" value="InterPro"/>
</dbReference>
<dbReference type="GO" id="GO:0016773">
    <property type="term" value="F:phosphotransferase activity, alcohol group as acceptor"/>
    <property type="evidence" value="ECO:0007669"/>
    <property type="project" value="InterPro"/>
</dbReference>
<dbReference type="EMBL" id="LAZR01000478">
    <property type="protein sequence ID" value="KKN67265.1"/>
    <property type="molecule type" value="Genomic_DNA"/>
</dbReference>
<dbReference type="InterPro" id="IPR005338">
    <property type="entry name" value="Anhydro_N_Ac-Mur_kinase"/>
</dbReference>
<proteinExistence type="inferred from homology"/>